<keyword evidence="1" id="KW-0732">Signal</keyword>
<evidence type="ECO:0000256" key="1">
    <source>
        <dbReference type="SAM" id="SignalP"/>
    </source>
</evidence>
<sequence>MKFKITTLLLVLTLFPSLHNVMAEETSTQTTSGEIEDVTIKGNIKQEIKTQKPLVRIEEEIIEIDMPSMATEDQLFSKTPAALEIWREAYSHILSSGQTAFPGYTGLVETPIATFQPQIKGEKVISKWDLIITDSKGRDFKKFKGSGNQAIVVVWDGYNDKNEIINVGDMYTYVFNYTDMTGNPHMVVGRPFSINGLVHQEKNGLFISIANKALFAEERDTIKIRDDAVPLLKETADRLKDYFGLPVSVTAYGDTASKALQQAKAMAEYLANSLIIWVDQIKVAGYQAEPEKQHIDVIVSNR</sequence>
<evidence type="ECO:0008006" key="4">
    <source>
        <dbReference type="Google" id="ProtNLM"/>
    </source>
</evidence>
<protein>
    <recommendedName>
        <fullName evidence="4">OmpA-like domain-containing protein</fullName>
    </recommendedName>
</protein>
<accession>A0A1J5EFA2</accession>
<feature type="signal peptide" evidence="1">
    <location>
        <begin position="1"/>
        <end position="23"/>
    </location>
</feature>
<name>A0A1J5EFA2_9BACT</name>
<dbReference type="EMBL" id="MNYI01000015">
    <property type="protein sequence ID" value="OIP43482.1"/>
    <property type="molecule type" value="Genomic_DNA"/>
</dbReference>
<gene>
    <name evidence="2" type="ORF">AUJ95_00620</name>
</gene>
<reference evidence="2 3" key="1">
    <citation type="journal article" date="2016" name="Environ. Microbiol.">
        <title>Genomic resolution of a cold subsurface aquifer community provides metabolic insights for novel microbes adapted to high CO concentrations.</title>
        <authorList>
            <person name="Probst A.J."/>
            <person name="Castelle C.J."/>
            <person name="Singh A."/>
            <person name="Brown C.T."/>
            <person name="Anantharaman K."/>
            <person name="Sharon I."/>
            <person name="Hug L.A."/>
            <person name="Burstein D."/>
            <person name="Emerson J.B."/>
            <person name="Thomas B.C."/>
            <person name="Banfield J.F."/>
        </authorList>
    </citation>
    <scope>NUCLEOTIDE SEQUENCE [LARGE SCALE GENOMIC DNA]</scope>
    <source>
        <strain evidence="2">CG2_30_40_21</strain>
    </source>
</reference>
<dbReference type="Proteomes" id="UP000183085">
    <property type="component" value="Unassembled WGS sequence"/>
</dbReference>
<dbReference type="STRING" id="1817895.AUJ95_00620"/>
<dbReference type="AlphaFoldDB" id="A0A1J5EFA2"/>
<evidence type="ECO:0000313" key="2">
    <source>
        <dbReference type="EMBL" id="OIP43482.1"/>
    </source>
</evidence>
<organism evidence="2 3">
    <name type="scientific">Candidatus Desantisbacteria bacterium CG2_30_40_21</name>
    <dbReference type="NCBI Taxonomy" id="1817895"/>
    <lineage>
        <taxon>Bacteria</taxon>
        <taxon>Candidatus Desantisiibacteriota</taxon>
    </lineage>
</organism>
<comment type="caution">
    <text evidence="2">The sequence shown here is derived from an EMBL/GenBank/DDBJ whole genome shotgun (WGS) entry which is preliminary data.</text>
</comment>
<feature type="chain" id="PRO_5013040594" description="OmpA-like domain-containing protein" evidence="1">
    <location>
        <begin position="24"/>
        <end position="302"/>
    </location>
</feature>
<evidence type="ECO:0000313" key="3">
    <source>
        <dbReference type="Proteomes" id="UP000183085"/>
    </source>
</evidence>
<proteinExistence type="predicted"/>